<evidence type="ECO:0000313" key="1">
    <source>
        <dbReference type="EMBL" id="CAG6668140.1"/>
    </source>
</evidence>
<dbReference type="EMBL" id="HBUF01218156">
    <property type="protein sequence ID" value="CAG6668140.1"/>
    <property type="molecule type" value="Transcribed_RNA"/>
</dbReference>
<name>A0A8D8SE41_9HEMI</name>
<organism evidence="1">
    <name type="scientific">Cacopsylla melanoneura</name>
    <dbReference type="NCBI Taxonomy" id="428564"/>
    <lineage>
        <taxon>Eukaryota</taxon>
        <taxon>Metazoa</taxon>
        <taxon>Ecdysozoa</taxon>
        <taxon>Arthropoda</taxon>
        <taxon>Hexapoda</taxon>
        <taxon>Insecta</taxon>
        <taxon>Pterygota</taxon>
        <taxon>Neoptera</taxon>
        <taxon>Paraneoptera</taxon>
        <taxon>Hemiptera</taxon>
        <taxon>Sternorrhyncha</taxon>
        <taxon>Psylloidea</taxon>
        <taxon>Psyllidae</taxon>
        <taxon>Psyllinae</taxon>
        <taxon>Cacopsylla</taxon>
    </lineage>
</organism>
<sequence>MYLILDPEISSFESIPVSEIQYEDASIHASTFIFMKESIPQCTRFRGIDSLKYSILPSLKISIINGVQVVIAKTTYLVPSSIFRLAQETNRFRSYHSDN</sequence>
<reference evidence="1" key="1">
    <citation type="submission" date="2021-05" db="EMBL/GenBank/DDBJ databases">
        <authorList>
            <person name="Alioto T."/>
            <person name="Alioto T."/>
            <person name="Gomez Garrido J."/>
        </authorList>
    </citation>
    <scope>NUCLEOTIDE SEQUENCE</scope>
</reference>
<proteinExistence type="predicted"/>
<dbReference type="AlphaFoldDB" id="A0A8D8SE41"/>
<protein>
    <submittedName>
        <fullName evidence="1">Uncharacterized protein</fullName>
    </submittedName>
</protein>
<accession>A0A8D8SE41</accession>